<geneLocation type="plasmid" evidence="2 3">
    <name>unnamed1</name>
</geneLocation>
<dbReference type="AlphaFoldDB" id="A0AAJ3Z352"/>
<evidence type="ECO:0000256" key="1">
    <source>
        <dbReference type="SAM" id="SignalP"/>
    </source>
</evidence>
<evidence type="ECO:0000313" key="3">
    <source>
        <dbReference type="Proteomes" id="UP000288675"/>
    </source>
</evidence>
<dbReference type="Proteomes" id="UP000288675">
    <property type="component" value="Plasmid unnamed1"/>
</dbReference>
<accession>A0AAJ3Z352</accession>
<dbReference type="RefSeq" id="WP_128748536.1">
    <property type="nucleotide sequence ID" value="NZ_CP035233.1"/>
</dbReference>
<keyword evidence="2" id="KW-0614">Plasmid</keyword>
<evidence type="ECO:0000313" key="2">
    <source>
        <dbReference type="EMBL" id="QAT68074.1"/>
    </source>
</evidence>
<reference evidence="2 3" key="1">
    <citation type="submission" date="2019-01" db="EMBL/GenBank/DDBJ databases">
        <title>Genome sequence of Bacillus glycinifermentans SRCM103574.</title>
        <authorList>
            <person name="Kong H.-J."/>
            <person name="Jeong S.-Y."/>
            <person name="Jeong D.-Y."/>
        </authorList>
    </citation>
    <scope>NUCLEOTIDE SEQUENCE [LARGE SCALE GENOMIC DNA]</scope>
    <source>
        <strain evidence="2 3">SRCM103574</strain>
        <plasmid evidence="2 3">unnamed1</plasmid>
    </source>
</reference>
<keyword evidence="1" id="KW-0732">Signal</keyword>
<protein>
    <recommendedName>
        <fullName evidence="4">DUF5626 domain-containing protein</fullName>
    </recommendedName>
</protein>
<dbReference type="EMBL" id="CP035233">
    <property type="protein sequence ID" value="QAT68074.1"/>
    <property type="molecule type" value="Genomic_DNA"/>
</dbReference>
<name>A0AAJ3Z352_9BACI</name>
<organism evidence="2 3">
    <name type="scientific">Bacillus glycinifermentans</name>
    <dbReference type="NCBI Taxonomy" id="1664069"/>
    <lineage>
        <taxon>Bacteria</taxon>
        <taxon>Bacillati</taxon>
        <taxon>Bacillota</taxon>
        <taxon>Bacilli</taxon>
        <taxon>Bacillales</taxon>
        <taxon>Bacillaceae</taxon>
        <taxon>Bacillus</taxon>
    </lineage>
</organism>
<feature type="signal peptide" evidence="1">
    <location>
        <begin position="1"/>
        <end position="29"/>
    </location>
</feature>
<sequence length="207" mass="23521">MIKRFFSLFIVAVTALSVVTLGFSPAAEANETNSFTPTTTTTELQKIVELKTLKETTHTFDMTEGKQEKKVYDENNNFVGVLGAVPIDDNGSEISPQASYKLKYGDNKWKVYWYGVSLNFSFRVIINVNKKSKLATIKKAYDGWYFVTPPYTVKKDKITIPRKKEKNYGYKAEARYTLTLNTTPWGGEWQTYLFARAQGTNLQTGTN</sequence>
<feature type="chain" id="PRO_5042465859" description="DUF5626 domain-containing protein" evidence="1">
    <location>
        <begin position="30"/>
        <end position="207"/>
    </location>
</feature>
<proteinExistence type="predicted"/>
<gene>
    <name evidence="2" type="ORF">EQZ20_24695</name>
</gene>
<dbReference type="GeneID" id="39505783"/>
<evidence type="ECO:0008006" key="4">
    <source>
        <dbReference type="Google" id="ProtNLM"/>
    </source>
</evidence>
<dbReference type="Gene3D" id="2.60.40.3860">
    <property type="match status" value="1"/>
</dbReference>